<dbReference type="Proteomes" id="UP000268350">
    <property type="component" value="Unassembled WGS sequence"/>
</dbReference>
<name>A0A3B0K7Z8_DROGU</name>
<proteinExistence type="predicted"/>
<evidence type="ECO:0000313" key="1">
    <source>
        <dbReference type="EMBL" id="SPP84200.1"/>
    </source>
</evidence>
<reference evidence="2" key="1">
    <citation type="submission" date="2018-01" db="EMBL/GenBank/DDBJ databases">
        <authorList>
            <person name="Alioto T."/>
            <person name="Alioto T."/>
        </authorList>
    </citation>
    <scope>NUCLEOTIDE SEQUENCE [LARGE SCALE GENOMIC DNA]</scope>
</reference>
<dbReference type="EMBL" id="OUUW01000008">
    <property type="protein sequence ID" value="SPP84200.1"/>
    <property type="molecule type" value="Genomic_DNA"/>
</dbReference>
<accession>A0A3B0K7Z8</accession>
<dbReference type="AlphaFoldDB" id="A0A3B0K7Z8"/>
<sequence length="82" mass="9200">MMSSKSGKTVASDSHLLHSSDSDLALKLKSAPKLVCIPQQHQHLQRMFNSEINIPQRPMEYDILDKSFSVLYIGGVKNKDSK</sequence>
<gene>
    <name evidence="1" type="ORF">DGUA_6G016734</name>
</gene>
<evidence type="ECO:0000313" key="2">
    <source>
        <dbReference type="Proteomes" id="UP000268350"/>
    </source>
</evidence>
<organism evidence="1 2">
    <name type="scientific">Drosophila guanche</name>
    <name type="common">Fruit fly</name>
    <dbReference type="NCBI Taxonomy" id="7266"/>
    <lineage>
        <taxon>Eukaryota</taxon>
        <taxon>Metazoa</taxon>
        <taxon>Ecdysozoa</taxon>
        <taxon>Arthropoda</taxon>
        <taxon>Hexapoda</taxon>
        <taxon>Insecta</taxon>
        <taxon>Pterygota</taxon>
        <taxon>Neoptera</taxon>
        <taxon>Endopterygota</taxon>
        <taxon>Diptera</taxon>
        <taxon>Brachycera</taxon>
        <taxon>Muscomorpha</taxon>
        <taxon>Ephydroidea</taxon>
        <taxon>Drosophilidae</taxon>
        <taxon>Drosophila</taxon>
        <taxon>Sophophora</taxon>
    </lineage>
</organism>
<protein>
    <submittedName>
        <fullName evidence="1">Blast:Vesicle-associated membrane protein-associated protein B/C</fullName>
    </submittedName>
</protein>
<keyword evidence="2" id="KW-1185">Reference proteome</keyword>
<dbReference type="OMA" id="APKQTCI"/>